<reference evidence="2 3" key="1">
    <citation type="submission" date="2021-12" db="EMBL/GenBank/DDBJ databases">
        <title>High titer production of polyol ester of fatty acids by Rhodotorula paludigena BS15 towards product separation-free biomass refinery.</title>
        <authorList>
            <person name="Mano J."/>
            <person name="Ono H."/>
            <person name="Tanaka T."/>
            <person name="Naito K."/>
            <person name="Sushida H."/>
            <person name="Ike M."/>
            <person name="Tokuyasu K."/>
            <person name="Kitaoka M."/>
        </authorList>
    </citation>
    <scope>NUCLEOTIDE SEQUENCE [LARGE SCALE GENOMIC DNA]</scope>
    <source>
        <strain evidence="2 3">BS15</strain>
    </source>
</reference>
<evidence type="ECO:0000256" key="1">
    <source>
        <dbReference type="SAM" id="Phobius"/>
    </source>
</evidence>
<gene>
    <name evidence="2" type="ORF">Rhopal_001292-T1</name>
</gene>
<keyword evidence="1" id="KW-0812">Transmembrane</keyword>
<dbReference type="EMBL" id="BQKY01000003">
    <property type="protein sequence ID" value="GJN88327.1"/>
    <property type="molecule type" value="Genomic_DNA"/>
</dbReference>
<keyword evidence="1" id="KW-1133">Transmembrane helix</keyword>
<accession>A0AAV5GGZ9</accession>
<feature type="transmembrane region" description="Helical" evidence="1">
    <location>
        <begin position="80"/>
        <end position="99"/>
    </location>
</feature>
<evidence type="ECO:0000313" key="3">
    <source>
        <dbReference type="Proteomes" id="UP001342314"/>
    </source>
</evidence>
<feature type="transmembrane region" description="Helical" evidence="1">
    <location>
        <begin position="49"/>
        <end position="68"/>
    </location>
</feature>
<sequence>MRLSDTSYLPKLRQGLYALVVVAALLDALLALSLLAYQLRWTTGYNKPVPALFTCATLTILVCGFLLAPIKPDAGKQRRLLGSVQFELVLLAGLALFTLACVSRLHAATPGLLSFCGHFVVCSLLQGSLS</sequence>
<protein>
    <submittedName>
        <fullName evidence="2">Uncharacterized protein</fullName>
    </submittedName>
</protein>
<evidence type="ECO:0000313" key="2">
    <source>
        <dbReference type="EMBL" id="GJN88327.1"/>
    </source>
</evidence>
<organism evidence="2 3">
    <name type="scientific">Rhodotorula paludigena</name>
    <dbReference type="NCBI Taxonomy" id="86838"/>
    <lineage>
        <taxon>Eukaryota</taxon>
        <taxon>Fungi</taxon>
        <taxon>Dikarya</taxon>
        <taxon>Basidiomycota</taxon>
        <taxon>Pucciniomycotina</taxon>
        <taxon>Microbotryomycetes</taxon>
        <taxon>Sporidiobolales</taxon>
        <taxon>Sporidiobolaceae</taxon>
        <taxon>Rhodotorula</taxon>
    </lineage>
</organism>
<proteinExistence type="predicted"/>
<keyword evidence="3" id="KW-1185">Reference proteome</keyword>
<comment type="caution">
    <text evidence="2">The sequence shown here is derived from an EMBL/GenBank/DDBJ whole genome shotgun (WGS) entry which is preliminary data.</text>
</comment>
<keyword evidence="1" id="KW-0472">Membrane</keyword>
<dbReference type="AlphaFoldDB" id="A0AAV5GGZ9"/>
<name>A0AAV5GGZ9_9BASI</name>
<feature type="transmembrane region" description="Helical" evidence="1">
    <location>
        <begin position="16"/>
        <end position="37"/>
    </location>
</feature>
<dbReference type="Proteomes" id="UP001342314">
    <property type="component" value="Unassembled WGS sequence"/>
</dbReference>